<name>A0A177XVP1_9VIBR</name>
<gene>
    <name evidence="3" type="ORF">APB76_16335</name>
    <name evidence="2" type="ORF">APB76_16490</name>
    <name evidence="1" type="ORF">APB76_19130</name>
</gene>
<dbReference type="EMBL" id="LLEI02000074">
    <property type="protein sequence ID" value="OAJ92609.1"/>
    <property type="molecule type" value="Genomic_DNA"/>
</dbReference>
<organism evidence="1 4">
    <name type="scientific">Vibrio bivalvicida</name>
    <dbReference type="NCBI Taxonomy" id="1276888"/>
    <lineage>
        <taxon>Bacteria</taxon>
        <taxon>Pseudomonadati</taxon>
        <taxon>Pseudomonadota</taxon>
        <taxon>Gammaproteobacteria</taxon>
        <taxon>Vibrionales</taxon>
        <taxon>Vibrionaceae</taxon>
        <taxon>Vibrio</taxon>
        <taxon>Vibrio oreintalis group</taxon>
    </lineage>
</organism>
<reference evidence="1 4" key="1">
    <citation type="journal article" date="2016" name="Syst. Appl. Microbiol.">
        <title>Vibrio bivalvicida sp. nov., a novel larval pathogen for bivalve molluscs reared in a hatchery.</title>
        <authorList>
            <person name="Dubert J."/>
            <person name="Romalde J.L."/>
            <person name="Prado S."/>
            <person name="Barja J.L."/>
        </authorList>
    </citation>
    <scope>NUCLEOTIDE SEQUENCE [LARGE SCALE GENOMIC DNA]</scope>
    <source>
        <strain evidence="1 4">605</strain>
    </source>
</reference>
<dbReference type="AlphaFoldDB" id="A0A177XVP1"/>
<proteinExistence type="predicted"/>
<dbReference type="Proteomes" id="UP000078406">
    <property type="component" value="Unassembled WGS sequence"/>
</dbReference>
<sequence length="67" mass="7276">MPFEIIESANMPATILTLKGSSLWQLTVRDFSGWPVLCHFGLATCSKLVSEKDSGSVANKNLVGLYC</sequence>
<evidence type="ECO:0000313" key="1">
    <source>
        <dbReference type="EMBL" id="OAJ92609.1"/>
    </source>
</evidence>
<evidence type="ECO:0000313" key="4">
    <source>
        <dbReference type="Proteomes" id="UP000078406"/>
    </source>
</evidence>
<protein>
    <submittedName>
        <fullName evidence="1">Uncharacterized protein</fullName>
    </submittedName>
</protein>
<dbReference type="EMBL" id="LLEI02000048">
    <property type="protein sequence ID" value="OAJ93116.1"/>
    <property type="molecule type" value="Genomic_DNA"/>
</dbReference>
<accession>A0A177XVP1</accession>
<comment type="caution">
    <text evidence="1">The sequence shown here is derived from an EMBL/GenBank/DDBJ whole genome shotgun (WGS) entry which is preliminary data.</text>
</comment>
<evidence type="ECO:0000313" key="2">
    <source>
        <dbReference type="EMBL" id="OAJ93116.1"/>
    </source>
</evidence>
<evidence type="ECO:0000313" key="3">
    <source>
        <dbReference type="EMBL" id="OAJ93143.1"/>
    </source>
</evidence>
<dbReference type="EMBL" id="LLEI02000044">
    <property type="protein sequence ID" value="OAJ93143.1"/>
    <property type="molecule type" value="Genomic_DNA"/>
</dbReference>